<feature type="signal peptide" evidence="1">
    <location>
        <begin position="1"/>
        <end position="23"/>
    </location>
</feature>
<feature type="chain" id="PRO_5002644179" description="Transmembrane protein" evidence="1">
    <location>
        <begin position="24"/>
        <end position="35"/>
    </location>
</feature>
<evidence type="ECO:0008006" key="3">
    <source>
        <dbReference type="Google" id="ProtNLM"/>
    </source>
</evidence>
<gene>
    <name evidence="2" type="ORF">MtrDRAFT_AC155890g12v2</name>
</gene>
<reference evidence="2" key="2">
    <citation type="submission" date="2007-03" db="EMBL/GenBank/DDBJ databases">
        <authorList>
            <consortium name="The International Medicago Genome Annotation Group"/>
        </authorList>
    </citation>
    <scope>NUCLEOTIDE SEQUENCE</scope>
</reference>
<organism evidence="2">
    <name type="scientific">Medicago truncatula</name>
    <name type="common">Barrel medic</name>
    <name type="synonym">Medicago tribuloides</name>
    <dbReference type="NCBI Taxonomy" id="3880"/>
    <lineage>
        <taxon>Eukaryota</taxon>
        <taxon>Viridiplantae</taxon>
        <taxon>Streptophyta</taxon>
        <taxon>Embryophyta</taxon>
        <taxon>Tracheophyta</taxon>
        <taxon>Spermatophyta</taxon>
        <taxon>Magnoliopsida</taxon>
        <taxon>eudicotyledons</taxon>
        <taxon>Gunneridae</taxon>
        <taxon>Pentapetalae</taxon>
        <taxon>rosids</taxon>
        <taxon>fabids</taxon>
        <taxon>Fabales</taxon>
        <taxon>Fabaceae</taxon>
        <taxon>Papilionoideae</taxon>
        <taxon>50 kb inversion clade</taxon>
        <taxon>NPAAA clade</taxon>
        <taxon>Hologalegina</taxon>
        <taxon>IRL clade</taxon>
        <taxon>Trifolieae</taxon>
        <taxon>Medicago</taxon>
    </lineage>
</organism>
<dbReference type="EMBL" id="AC155890">
    <property type="protein sequence ID" value="ABN08334.1"/>
    <property type="molecule type" value="Genomic_DNA"/>
</dbReference>
<name>A2Q3Y4_MEDTR</name>
<reference evidence="2" key="1">
    <citation type="submission" date="2005-05" db="EMBL/GenBank/DDBJ databases">
        <authorList>
            <person name="Town C.D."/>
        </authorList>
    </citation>
    <scope>NUCLEOTIDE SEQUENCE</scope>
</reference>
<accession>A2Q3Y4</accession>
<evidence type="ECO:0000256" key="1">
    <source>
        <dbReference type="SAM" id="SignalP"/>
    </source>
</evidence>
<protein>
    <recommendedName>
        <fullName evidence="3">Transmembrane protein</fullName>
    </recommendedName>
</protein>
<dbReference type="AlphaFoldDB" id="A2Q3Y4"/>
<keyword evidence="1" id="KW-0732">Signal</keyword>
<evidence type="ECO:0000313" key="2">
    <source>
        <dbReference type="EMBL" id="ABN08334.1"/>
    </source>
</evidence>
<sequence>MKTHIRALHTLVCCLSVVGETTSSRSPKETTLVTW</sequence>
<proteinExistence type="predicted"/>